<proteinExistence type="predicted"/>
<dbReference type="Proteomes" id="UP001152519">
    <property type="component" value="Unassembled WGS sequence"/>
</dbReference>
<evidence type="ECO:0000256" key="1">
    <source>
        <dbReference type="SAM" id="MobiDB-lite"/>
    </source>
</evidence>
<reference evidence="2" key="1">
    <citation type="submission" date="2021-05" db="EMBL/GenBank/DDBJ databases">
        <authorList>
            <person name="Arsene-Ploetze F."/>
        </authorList>
    </citation>
    <scope>NUCLEOTIDE SEQUENCE</scope>
    <source>
        <strain evidence="2">DSM 42138</strain>
    </source>
</reference>
<sequence>MGGCRDVRGRAEGIPVRHWGFSLARVTEAPQGVDRPRRAGGSCSGRRGRQWASEALRPARGRRDPALHRPGTPPLLGRRSASIPLQSDPV</sequence>
<accession>A0A9W4DR51</accession>
<name>A0A9W4DR51_9ACTN</name>
<evidence type="ECO:0000313" key="3">
    <source>
        <dbReference type="Proteomes" id="UP001152519"/>
    </source>
</evidence>
<feature type="region of interest" description="Disordered" evidence="1">
    <location>
        <begin position="30"/>
        <end position="90"/>
    </location>
</feature>
<comment type="caution">
    <text evidence="2">The sequence shown here is derived from an EMBL/GenBank/DDBJ whole genome shotgun (WGS) entry which is preliminary data.</text>
</comment>
<gene>
    <name evidence="2" type="ORF">SCOCK_290061</name>
</gene>
<protein>
    <submittedName>
        <fullName evidence="2">Uncharacterized protein</fullName>
    </submittedName>
</protein>
<dbReference type="AlphaFoldDB" id="A0A9W4DR51"/>
<organism evidence="2 3">
    <name type="scientific">Actinacidiphila cocklensis</name>
    <dbReference type="NCBI Taxonomy" id="887465"/>
    <lineage>
        <taxon>Bacteria</taxon>
        <taxon>Bacillati</taxon>
        <taxon>Actinomycetota</taxon>
        <taxon>Actinomycetes</taxon>
        <taxon>Kitasatosporales</taxon>
        <taxon>Streptomycetaceae</taxon>
        <taxon>Actinacidiphila</taxon>
    </lineage>
</organism>
<evidence type="ECO:0000313" key="2">
    <source>
        <dbReference type="EMBL" id="CAG6394725.1"/>
    </source>
</evidence>
<dbReference type="EMBL" id="CAJSLV010000058">
    <property type="protein sequence ID" value="CAG6394725.1"/>
    <property type="molecule type" value="Genomic_DNA"/>
</dbReference>
<keyword evidence="3" id="KW-1185">Reference proteome</keyword>